<dbReference type="PANTHER" id="PTHR34409">
    <property type="entry name" value="SET DOMAIN-CONTAINING PROTEIN"/>
    <property type="match status" value="1"/>
</dbReference>
<proteinExistence type="predicted"/>
<dbReference type="EMBL" id="LAVV01013749">
    <property type="protein sequence ID" value="KNZ45338.1"/>
    <property type="molecule type" value="Genomic_DNA"/>
</dbReference>
<name>A0A0L6U9Y5_9BASI</name>
<dbReference type="Pfam" id="PF20681">
    <property type="entry name" value="DUF6818"/>
    <property type="match status" value="1"/>
</dbReference>
<protein>
    <recommendedName>
        <fullName evidence="1">DUF6818 domain-containing protein</fullName>
    </recommendedName>
</protein>
<dbReference type="AlphaFoldDB" id="A0A0L6U9Y5"/>
<dbReference type="Proteomes" id="UP000037035">
    <property type="component" value="Unassembled WGS sequence"/>
</dbReference>
<evidence type="ECO:0000259" key="1">
    <source>
        <dbReference type="Pfam" id="PF20681"/>
    </source>
</evidence>
<evidence type="ECO:0000313" key="3">
    <source>
        <dbReference type="Proteomes" id="UP000037035"/>
    </source>
</evidence>
<organism evidence="2 3">
    <name type="scientific">Puccinia sorghi</name>
    <dbReference type="NCBI Taxonomy" id="27349"/>
    <lineage>
        <taxon>Eukaryota</taxon>
        <taxon>Fungi</taxon>
        <taxon>Dikarya</taxon>
        <taxon>Basidiomycota</taxon>
        <taxon>Pucciniomycotina</taxon>
        <taxon>Pucciniomycetes</taxon>
        <taxon>Pucciniales</taxon>
        <taxon>Pucciniaceae</taxon>
        <taxon>Puccinia</taxon>
    </lineage>
</organism>
<sequence length="157" mass="17418">MLPSCPSSSPICPRGSPISKFTGGQSPSPSTTCLKSPLLPNKQQHLNNLNPNPECKRTPSIISVSRPIIFNLIQTWCRWSGSRLSGAVWTKVQEAYNSYAAENNRISGNVDPLQTKFKNLTNQRKQTRENVCPPWIQKAMAADALIHEQAYHNSMIG</sequence>
<keyword evidence="3" id="KW-1185">Reference proteome</keyword>
<evidence type="ECO:0000313" key="2">
    <source>
        <dbReference type="EMBL" id="KNZ45338.1"/>
    </source>
</evidence>
<dbReference type="VEuPathDB" id="FungiDB:VP01_822g1"/>
<reference evidence="2 3" key="1">
    <citation type="submission" date="2015-08" db="EMBL/GenBank/DDBJ databases">
        <title>Next Generation Sequencing and Analysis of the Genome of Puccinia sorghi L Schw, the Causal Agent of Maize Common Rust.</title>
        <authorList>
            <person name="Rochi L."/>
            <person name="Burguener G."/>
            <person name="Darino M."/>
            <person name="Turjanski A."/>
            <person name="Kreff E."/>
            <person name="Dieguez M.J."/>
            <person name="Sacco F."/>
        </authorList>
    </citation>
    <scope>NUCLEOTIDE SEQUENCE [LARGE SCALE GENOMIC DNA]</scope>
    <source>
        <strain evidence="2 3">RO10H11247</strain>
    </source>
</reference>
<dbReference type="InterPro" id="IPR049203">
    <property type="entry name" value="DUF6818"/>
</dbReference>
<comment type="caution">
    <text evidence="2">The sequence shown here is derived from an EMBL/GenBank/DDBJ whole genome shotgun (WGS) entry which is preliminary data.</text>
</comment>
<gene>
    <name evidence="2" type="ORF">VP01_822g1</name>
</gene>
<accession>A0A0L6U9Y5</accession>
<feature type="domain" description="DUF6818" evidence="1">
    <location>
        <begin position="88"/>
        <end position="149"/>
    </location>
</feature>
<dbReference type="PANTHER" id="PTHR34409:SF1">
    <property type="entry name" value="MYB-LIKE DOMAIN-CONTAINING PROTEIN"/>
    <property type="match status" value="1"/>
</dbReference>